<dbReference type="OrthoDB" id="550101at2759"/>
<evidence type="ECO:0000313" key="3">
    <source>
        <dbReference type="Proteomes" id="UP000612055"/>
    </source>
</evidence>
<feature type="compositionally biased region" description="Gly residues" evidence="1">
    <location>
        <begin position="253"/>
        <end position="265"/>
    </location>
</feature>
<feature type="region of interest" description="Disordered" evidence="1">
    <location>
        <begin position="302"/>
        <end position="354"/>
    </location>
</feature>
<accession>A0A836C0H4</accession>
<feature type="region of interest" description="Disordered" evidence="1">
    <location>
        <begin position="230"/>
        <end position="265"/>
    </location>
</feature>
<dbReference type="SUPFAM" id="SSF48452">
    <property type="entry name" value="TPR-like"/>
    <property type="match status" value="1"/>
</dbReference>
<dbReference type="Proteomes" id="UP000612055">
    <property type="component" value="Unassembled WGS sequence"/>
</dbReference>
<feature type="compositionally biased region" description="Low complexity" evidence="1">
    <location>
        <begin position="302"/>
        <end position="319"/>
    </location>
</feature>
<dbReference type="InterPro" id="IPR011990">
    <property type="entry name" value="TPR-like_helical_dom_sf"/>
</dbReference>
<feature type="compositionally biased region" description="Gly residues" evidence="1">
    <location>
        <begin position="341"/>
        <end position="351"/>
    </location>
</feature>
<dbReference type="EMBL" id="JAEHOE010000023">
    <property type="protein sequence ID" value="KAG2495745.1"/>
    <property type="molecule type" value="Genomic_DNA"/>
</dbReference>
<dbReference type="AlphaFoldDB" id="A0A836C0H4"/>
<organism evidence="2 3">
    <name type="scientific">Edaphochlamys debaryana</name>
    <dbReference type="NCBI Taxonomy" id="47281"/>
    <lineage>
        <taxon>Eukaryota</taxon>
        <taxon>Viridiplantae</taxon>
        <taxon>Chlorophyta</taxon>
        <taxon>core chlorophytes</taxon>
        <taxon>Chlorophyceae</taxon>
        <taxon>CS clade</taxon>
        <taxon>Chlamydomonadales</taxon>
        <taxon>Chlamydomonadales incertae sedis</taxon>
        <taxon>Edaphochlamys</taxon>
    </lineage>
</organism>
<gene>
    <name evidence="2" type="ORF">HYH03_006342</name>
</gene>
<feature type="compositionally biased region" description="Basic and acidic residues" evidence="1">
    <location>
        <begin position="328"/>
        <end position="337"/>
    </location>
</feature>
<proteinExistence type="predicted"/>
<evidence type="ECO:0000313" key="2">
    <source>
        <dbReference type="EMBL" id="KAG2495745.1"/>
    </source>
</evidence>
<sequence length="395" mass="38210">MDGAQDLPSLLLQLALQSFGGGNPEAALSRLDACADAICIAAEAGSTSAPPPAAASSASATPATAPAATDAAAASRLLAAARTSAATASRLGAVLGCQADCHRRLNNPGEAHAKFEASLACLQPWKGANREADSALSVTHNKLGDLLLTAGRTAEAREQYEAALAIRRDALSASGSGAAAAGAAGGGEAAAAAADAAGPADAANVEAVQDVCELATSLCKVADVWLGEQESKPASTATTTATEAAATTSVSGGDVGGSGGAAGGEGGVDAVRRAAALLAEAREVLLRPAALPYARACGVTPAAPGEAAAAPPAVGAAAEPTEEGTEAADAKGTRGGESESAGGGGEDGAGAKGEALPPLLLSRWGRVWGAMEQLTARVGELGLADDEGRRGRPAV</sequence>
<evidence type="ECO:0000256" key="1">
    <source>
        <dbReference type="SAM" id="MobiDB-lite"/>
    </source>
</evidence>
<comment type="caution">
    <text evidence="2">The sequence shown here is derived from an EMBL/GenBank/DDBJ whole genome shotgun (WGS) entry which is preliminary data.</text>
</comment>
<name>A0A836C0H4_9CHLO</name>
<reference evidence="2" key="1">
    <citation type="journal article" date="2020" name="bioRxiv">
        <title>Comparative genomics of Chlamydomonas.</title>
        <authorList>
            <person name="Craig R.J."/>
            <person name="Hasan A.R."/>
            <person name="Ness R.W."/>
            <person name="Keightley P.D."/>
        </authorList>
    </citation>
    <scope>NUCLEOTIDE SEQUENCE</scope>
    <source>
        <strain evidence="2">CCAP 11/70</strain>
    </source>
</reference>
<dbReference type="Gene3D" id="1.25.40.10">
    <property type="entry name" value="Tetratricopeptide repeat domain"/>
    <property type="match status" value="1"/>
</dbReference>
<feature type="compositionally biased region" description="Low complexity" evidence="1">
    <location>
        <begin position="234"/>
        <end position="252"/>
    </location>
</feature>
<keyword evidence="3" id="KW-1185">Reference proteome</keyword>
<protein>
    <submittedName>
        <fullName evidence="2">Uncharacterized protein</fullName>
    </submittedName>
</protein>